<comment type="caution">
    <text evidence="1">The sequence shown here is derived from an EMBL/GenBank/DDBJ whole genome shotgun (WGS) entry which is preliminary data.</text>
</comment>
<gene>
    <name evidence="1" type="ORF">M9Y10_005498</name>
</gene>
<dbReference type="EMBL" id="JAPFFF010000012">
    <property type="protein sequence ID" value="KAK8875333.1"/>
    <property type="molecule type" value="Genomic_DNA"/>
</dbReference>
<evidence type="ECO:0000313" key="1">
    <source>
        <dbReference type="EMBL" id="KAK8875333.1"/>
    </source>
</evidence>
<proteinExistence type="predicted"/>
<sequence length="183" mass="20893">MIKVAISKSSLQSNTQKKQNDDIEIQKQKKVIINTTVNKARLISKKIDEQFVNDQRIDQYIFTLGNHNCQIEDISDIMRSLIESNGNDVTISEDKRNLFNQILSILDNGGDDIELGIIECKYLNNDNKFNGIISYIKRSTKDVVDGNNDHMRLLETGTSPQFPISNLLLYDDPDVRKAYLNTP</sequence>
<accession>A0ABR2JDE0</accession>
<keyword evidence="2" id="KW-1185">Reference proteome</keyword>
<dbReference type="Proteomes" id="UP001470230">
    <property type="component" value="Unassembled WGS sequence"/>
</dbReference>
<evidence type="ECO:0000313" key="2">
    <source>
        <dbReference type="Proteomes" id="UP001470230"/>
    </source>
</evidence>
<organism evidence="1 2">
    <name type="scientific">Tritrichomonas musculus</name>
    <dbReference type="NCBI Taxonomy" id="1915356"/>
    <lineage>
        <taxon>Eukaryota</taxon>
        <taxon>Metamonada</taxon>
        <taxon>Parabasalia</taxon>
        <taxon>Tritrichomonadida</taxon>
        <taxon>Tritrichomonadidae</taxon>
        <taxon>Tritrichomonas</taxon>
    </lineage>
</organism>
<reference evidence="1 2" key="1">
    <citation type="submission" date="2024-04" db="EMBL/GenBank/DDBJ databases">
        <title>Tritrichomonas musculus Genome.</title>
        <authorList>
            <person name="Alves-Ferreira E."/>
            <person name="Grigg M."/>
            <person name="Lorenzi H."/>
            <person name="Galac M."/>
        </authorList>
    </citation>
    <scope>NUCLEOTIDE SEQUENCE [LARGE SCALE GENOMIC DNA]</scope>
    <source>
        <strain evidence="1 2">EAF2021</strain>
    </source>
</reference>
<name>A0ABR2JDE0_9EUKA</name>
<protein>
    <submittedName>
        <fullName evidence="1">Uncharacterized protein</fullName>
    </submittedName>
</protein>